<name>A0A0H2VG39_STAES</name>
<evidence type="ECO:0000256" key="2">
    <source>
        <dbReference type="ARBA" id="ARBA00011942"/>
    </source>
</evidence>
<evidence type="ECO:0000256" key="5">
    <source>
        <dbReference type="ARBA" id="ARBA00022759"/>
    </source>
</evidence>
<evidence type="ECO:0000256" key="9">
    <source>
        <dbReference type="ARBA" id="ARBA00031238"/>
    </source>
</evidence>
<keyword evidence="6" id="KW-0378">Hydrolase</keyword>
<evidence type="ECO:0000256" key="10">
    <source>
        <dbReference type="SAM" id="Phobius"/>
    </source>
</evidence>
<evidence type="ECO:0000256" key="1">
    <source>
        <dbReference type="ARBA" id="ARBA00001913"/>
    </source>
</evidence>
<keyword evidence="10" id="KW-0472">Membrane</keyword>
<proteinExistence type="predicted"/>
<evidence type="ECO:0000313" key="12">
    <source>
        <dbReference type="EMBL" id="AAO04601.1"/>
    </source>
</evidence>
<dbReference type="Pfam" id="PF00565">
    <property type="entry name" value="SNase"/>
    <property type="match status" value="1"/>
</dbReference>
<keyword evidence="5" id="KW-0255">Endonuclease</keyword>
<sequence>MTLLKSKKMSSLLVVAMIGILVIIFQFVNHSGPFSDSESQHQSDNSNLNGKDKVYVKRVVDGDTFVAQKNGEEIKVRLIGVDTPETVKPNTPVQPYGKQASNYTKKYLTHQNVYLEYDKEKTDRYGRTLAYVWLKNGDMFNESLVKKGLAREKYFSPNGKYRDTFVNAQDEAKKRKLNIWS</sequence>
<dbReference type="PROSITE" id="PS01284">
    <property type="entry name" value="TNASE_2"/>
    <property type="match status" value="1"/>
</dbReference>
<accession>A0A0H2VG39</accession>
<gene>
    <name evidence="12" type="ordered locus">SE_1004</name>
</gene>
<evidence type="ECO:0000256" key="8">
    <source>
        <dbReference type="ARBA" id="ARBA00030535"/>
    </source>
</evidence>
<dbReference type="InterPro" id="IPR002071">
    <property type="entry name" value="Thermonucl_AS"/>
</dbReference>
<dbReference type="OrthoDB" id="4376109at2"/>
<evidence type="ECO:0000256" key="7">
    <source>
        <dbReference type="ARBA" id="ARBA00022837"/>
    </source>
</evidence>
<dbReference type="SUPFAM" id="SSF50199">
    <property type="entry name" value="Staphylococcal nuclease"/>
    <property type="match status" value="1"/>
</dbReference>
<dbReference type="SMART" id="SM00318">
    <property type="entry name" value="SNc"/>
    <property type="match status" value="1"/>
</dbReference>
<dbReference type="NCBIfam" id="NF047694">
    <property type="entry name" value="TnucaseNucIStaph"/>
    <property type="match status" value="1"/>
</dbReference>
<evidence type="ECO:0000256" key="4">
    <source>
        <dbReference type="ARBA" id="ARBA00022722"/>
    </source>
</evidence>
<feature type="domain" description="TNase-like" evidence="11">
    <location>
        <begin position="50"/>
        <end position="181"/>
    </location>
</feature>
<dbReference type="EC" id="3.1.31.1" evidence="2"/>
<evidence type="ECO:0000256" key="3">
    <source>
        <dbReference type="ARBA" id="ARBA00016676"/>
    </source>
</evidence>
<comment type="cofactor">
    <cofactor evidence="1">
        <name>Ca(2+)</name>
        <dbReference type="ChEBI" id="CHEBI:29108"/>
    </cofactor>
</comment>
<dbReference type="GO" id="GO:1990599">
    <property type="term" value="F:3' overhang single-stranded DNA endodeoxyribonuclease activity"/>
    <property type="evidence" value="ECO:0007669"/>
    <property type="project" value="UniProtKB-EC"/>
</dbReference>
<evidence type="ECO:0000313" key="13">
    <source>
        <dbReference type="Proteomes" id="UP000001411"/>
    </source>
</evidence>
<keyword evidence="10" id="KW-0812">Transmembrane</keyword>
<dbReference type="PATRIC" id="fig|176280.10.peg.979"/>
<dbReference type="HOGENOM" id="CLU_046484_5_2_9"/>
<dbReference type="PANTHER" id="PTHR12302:SF3">
    <property type="entry name" value="SERINE_THREONINE-PROTEIN KINASE 31"/>
    <property type="match status" value="1"/>
</dbReference>
<dbReference type="CDD" id="cd00175">
    <property type="entry name" value="SNc"/>
    <property type="match status" value="1"/>
</dbReference>
<keyword evidence="10" id="KW-1133">Transmembrane helix</keyword>
<keyword evidence="7" id="KW-0106">Calcium</keyword>
<dbReference type="eggNOG" id="COG1525">
    <property type="taxonomic scope" value="Bacteria"/>
</dbReference>
<feature type="transmembrane region" description="Helical" evidence="10">
    <location>
        <begin position="12"/>
        <end position="28"/>
    </location>
</feature>
<dbReference type="Gene3D" id="2.40.50.90">
    <property type="match status" value="1"/>
</dbReference>
<reference evidence="12 13" key="1">
    <citation type="journal article" date="2003" name="Mol. Microbiol.">
        <title>Genome-based analysis of virulence genes in a non-biofilm-forming Staphylococcus epidermidis strain (ATCC 12228).</title>
        <authorList>
            <person name="Zhang Y.Q."/>
            <person name="Ren S.X."/>
            <person name="Li H.L."/>
            <person name="Wang Y.X."/>
            <person name="Fu G."/>
            <person name="Yang J."/>
            <person name="Qin Z.Q."/>
            <person name="Miao Y.G."/>
            <person name="Wang W.Y."/>
            <person name="Chen R.S."/>
            <person name="Shen Y."/>
            <person name="Chen Z."/>
            <person name="Yuan Z.H."/>
            <person name="Zhao G.P."/>
            <person name="Qu D."/>
            <person name="Danchin A."/>
            <person name="Wen Y.M."/>
        </authorList>
    </citation>
    <scope>NUCLEOTIDE SEQUENCE [LARGE SCALE GENOMIC DNA]</scope>
    <source>
        <strain evidence="13">ATCC 12228 / FDA PCI 1200</strain>
    </source>
</reference>
<dbReference type="PANTHER" id="PTHR12302">
    <property type="entry name" value="EBNA2 BINDING PROTEIN P100"/>
    <property type="match status" value="1"/>
</dbReference>
<organism evidence="12 13">
    <name type="scientific">Staphylococcus epidermidis (strain ATCC 12228 / FDA PCI 1200)</name>
    <dbReference type="NCBI Taxonomy" id="176280"/>
    <lineage>
        <taxon>Bacteria</taxon>
        <taxon>Bacillati</taxon>
        <taxon>Bacillota</taxon>
        <taxon>Bacilli</taxon>
        <taxon>Bacillales</taxon>
        <taxon>Staphylococcaceae</taxon>
        <taxon>Staphylococcus</taxon>
    </lineage>
</organism>
<evidence type="ECO:0000256" key="6">
    <source>
        <dbReference type="ARBA" id="ARBA00022801"/>
    </source>
</evidence>
<dbReference type="PROSITE" id="PS50830">
    <property type="entry name" value="TNASE_3"/>
    <property type="match status" value="1"/>
</dbReference>
<dbReference type="GO" id="GO:0003676">
    <property type="term" value="F:nucleic acid binding"/>
    <property type="evidence" value="ECO:0007669"/>
    <property type="project" value="InterPro"/>
</dbReference>
<dbReference type="KEGG" id="sep:SE_1004"/>
<dbReference type="EMBL" id="AE015929">
    <property type="protein sequence ID" value="AAO04601.1"/>
    <property type="molecule type" value="Genomic_DNA"/>
</dbReference>
<keyword evidence="4" id="KW-0540">Nuclease</keyword>
<dbReference type="InterPro" id="IPR035437">
    <property type="entry name" value="SNase_OB-fold_sf"/>
</dbReference>
<dbReference type="InterPro" id="IPR016071">
    <property type="entry name" value="Staphylococal_nuclease_OB-fold"/>
</dbReference>
<evidence type="ECO:0000259" key="11">
    <source>
        <dbReference type="PROSITE" id="PS50830"/>
    </source>
</evidence>
<protein>
    <recommendedName>
        <fullName evidence="3">Thermonuclease</fullName>
        <ecNumber evidence="2">3.1.31.1</ecNumber>
    </recommendedName>
    <alternativeName>
        <fullName evidence="9">Micrococcal nuclease</fullName>
    </alternativeName>
    <alternativeName>
        <fullName evidence="8">Staphylococcal nuclease</fullName>
    </alternativeName>
</protein>
<dbReference type="AlphaFoldDB" id="A0A0H2VG39"/>
<dbReference type="Proteomes" id="UP000001411">
    <property type="component" value="Chromosome"/>
</dbReference>